<keyword evidence="2 6" id="KW-0812">Transmembrane</keyword>
<dbReference type="InterPro" id="IPR003663">
    <property type="entry name" value="Sugar/inositol_transpt"/>
</dbReference>
<feature type="transmembrane region" description="Helical" evidence="6">
    <location>
        <begin position="114"/>
        <end position="134"/>
    </location>
</feature>
<organism evidence="8 9">
    <name type="scientific">Plutella xylostella</name>
    <name type="common">Diamondback moth</name>
    <name type="synonym">Plutella maculipennis</name>
    <dbReference type="NCBI Taxonomy" id="51655"/>
    <lineage>
        <taxon>Eukaryota</taxon>
        <taxon>Metazoa</taxon>
        <taxon>Ecdysozoa</taxon>
        <taxon>Arthropoda</taxon>
        <taxon>Hexapoda</taxon>
        <taxon>Insecta</taxon>
        <taxon>Pterygota</taxon>
        <taxon>Neoptera</taxon>
        <taxon>Endopterygota</taxon>
        <taxon>Lepidoptera</taxon>
        <taxon>Glossata</taxon>
        <taxon>Ditrysia</taxon>
        <taxon>Yponomeutoidea</taxon>
        <taxon>Plutellidae</taxon>
        <taxon>Plutella</taxon>
    </lineage>
</organism>
<dbReference type="PANTHER" id="PTHR48021:SF46">
    <property type="entry name" value="MAJOR FACILITATOR SUPERFAMILY (MFS) PROFILE DOMAIN-CONTAINING PROTEIN"/>
    <property type="match status" value="1"/>
</dbReference>
<dbReference type="InterPro" id="IPR050549">
    <property type="entry name" value="MFS_Trehalose_Transporter"/>
</dbReference>
<dbReference type="Pfam" id="PF00083">
    <property type="entry name" value="Sugar_tr"/>
    <property type="match status" value="1"/>
</dbReference>
<evidence type="ECO:0000256" key="3">
    <source>
        <dbReference type="ARBA" id="ARBA00022989"/>
    </source>
</evidence>
<dbReference type="PROSITE" id="PS00216">
    <property type="entry name" value="SUGAR_TRANSPORT_1"/>
    <property type="match status" value="1"/>
</dbReference>
<evidence type="ECO:0000313" key="8">
    <source>
        <dbReference type="EMBL" id="KAG7297379.1"/>
    </source>
</evidence>
<dbReference type="EMBL" id="JAHIBW010000026">
    <property type="protein sequence ID" value="KAG7297379.1"/>
    <property type="molecule type" value="Genomic_DNA"/>
</dbReference>
<feature type="transmembrane region" description="Helical" evidence="6">
    <location>
        <begin position="423"/>
        <end position="441"/>
    </location>
</feature>
<dbReference type="Proteomes" id="UP000823941">
    <property type="component" value="Chromosome 26"/>
</dbReference>
<keyword evidence="3 6" id="KW-1133">Transmembrane helix</keyword>
<sequence length="470" mass="51101">MLPIFSSFGPFVRQYIIVIIANLSLYTSGLGVGWTSPVIVKLQDEDNPVYEKPITDNEASLIVSLGLIGGITANVVAAYLVDNLGRKKSILLAAAPRIFCYTLSYFSVAPWMNYVARIVGGTGDGLSFCIVPMYASEIASKEIRGALGTMFQIFSSLGILTMLSVGPFLDYYTVNIVCIVLCVVTTIPMLIIPDSPYFLHKQGNVEEAVNVLTFLRASESEVKEEVQEYENDKGVTNMTFRELFKTSNLPILKIVGIAVCIGVGSQITGYNAIAMFLQAILVSTKTSVSPEIASVIIGVIQLLASFFTASIIDRFGRKPILSTSVIGISVGMIGLGTFFFKTSESDVVDGFWNYLPLVSIVIAVFSYSAGLGSLMFPLIAELFDGRSRALGMFFGVVSVFVATFILTLSFTSLANAIGAAYTYWFFGVNCLIFFVFIVLFVPETKGKTFAEIQVLLGVRPAESNKDVEKF</sequence>
<keyword evidence="9" id="KW-1185">Reference proteome</keyword>
<evidence type="ECO:0000256" key="1">
    <source>
        <dbReference type="ARBA" id="ARBA00004141"/>
    </source>
</evidence>
<feature type="transmembrane region" description="Helical" evidence="6">
    <location>
        <begin position="146"/>
        <end position="165"/>
    </location>
</feature>
<feature type="transmembrane region" description="Helical" evidence="6">
    <location>
        <begin position="59"/>
        <end position="81"/>
    </location>
</feature>
<name>A0ABQ7PY01_PLUXY</name>
<keyword evidence="5" id="KW-0325">Glycoprotein</keyword>
<dbReference type="InterPro" id="IPR005828">
    <property type="entry name" value="MFS_sugar_transport-like"/>
</dbReference>
<dbReference type="PRINTS" id="PR00171">
    <property type="entry name" value="SUGRTRNSPORT"/>
</dbReference>
<feature type="transmembrane region" description="Helical" evidence="6">
    <location>
        <begin position="171"/>
        <end position="192"/>
    </location>
</feature>
<evidence type="ECO:0000256" key="5">
    <source>
        <dbReference type="ARBA" id="ARBA00023180"/>
    </source>
</evidence>
<dbReference type="InterPro" id="IPR020846">
    <property type="entry name" value="MFS_dom"/>
</dbReference>
<feature type="transmembrane region" description="Helical" evidence="6">
    <location>
        <begin position="292"/>
        <end position="312"/>
    </location>
</feature>
<gene>
    <name evidence="8" type="ORF">JYU34_019357</name>
</gene>
<feature type="transmembrane region" description="Helical" evidence="6">
    <location>
        <begin position="12"/>
        <end position="39"/>
    </location>
</feature>
<reference evidence="8 9" key="1">
    <citation type="submission" date="2021-06" db="EMBL/GenBank/DDBJ databases">
        <title>A haploid diamondback moth (Plutella xylostella L.) genome assembly resolves 31 chromosomes and identifies a diamide resistance mutation.</title>
        <authorList>
            <person name="Ward C.M."/>
            <person name="Perry K.D."/>
            <person name="Baker G."/>
            <person name="Powis K."/>
            <person name="Heckel D.G."/>
            <person name="Baxter S.W."/>
        </authorList>
    </citation>
    <scope>NUCLEOTIDE SEQUENCE [LARGE SCALE GENOMIC DNA]</scope>
    <source>
        <strain evidence="8 9">LV</strain>
        <tissue evidence="8">Single pupa</tissue>
    </source>
</reference>
<dbReference type="InterPro" id="IPR036259">
    <property type="entry name" value="MFS_trans_sf"/>
</dbReference>
<dbReference type="PROSITE" id="PS50850">
    <property type="entry name" value="MFS"/>
    <property type="match status" value="1"/>
</dbReference>
<protein>
    <recommendedName>
        <fullName evidence="7">Major facilitator superfamily (MFS) profile domain-containing protein</fullName>
    </recommendedName>
</protein>
<feature type="transmembrane region" description="Helical" evidence="6">
    <location>
        <begin position="392"/>
        <end position="417"/>
    </location>
</feature>
<dbReference type="Gene3D" id="1.20.1250.20">
    <property type="entry name" value="MFS general substrate transporter like domains"/>
    <property type="match status" value="1"/>
</dbReference>
<dbReference type="PANTHER" id="PTHR48021">
    <property type="match status" value="1"/>
</dbReference>
<proteinExistence type="predicted"/>
<dbReference type="InterPro" id="IPR005829">
    <property type="entry name" value="Sugar_transporter_CS"/>
</dbReference>
<evidence type="ECO:0000259" key="7">
    <source>
        <dbReference type="PROSITE" id="PS50850"/>
    </source>
</evidence>
<feature type="transmembrane region" description="Helical" evidence="6">
    <location>
        <begin position="319"/>
        <end position="340"/>
    </location>
</feature>
<feature type="transmembrane region" description="Helical" evidence="6">
    <location>
        <begin position="352"/>
        <end position="380"/>
    </location>
</feature>
<keyword evidence="4 6" id="KW-0472">Membrane</keyword>
<feature type="domain" description="Major facilitator superfamily (MFS) profile" evidence="7">
    <location>
        <begin position="17"/>
        <end position="445"/>
    </location>
</feature>
<evidence type="ECO:0000313" key="9">
    <source>
        <dbReference type="Proteomes" id="UP000823941"/>
    </source>
</evidence>
<feature type="transmembrane region" description="Helical" evidence="6">
    <location>
        <begin position="251"/>
        <end position="280"/>
    </location>
</feature>
<evidence type="ECO:0000256" key="6">
    <source>
        <dbReference type="SAM" id="Phobius"/>
    </source>
</evidence>
<evidence type="ECO:0000256" key="4">
    <source>
        <dbReference type="ARBA" id="ARBA00023136"/>
    </source>
</evidence>
<dbReference type="SUPFAM" id="SSF103473">
    <property type="entry name" value="MFS general substrate transporter"/>
    <property type="match status" value="1"/>
</dbReference>
<comment type="subcellular location">
    <subcellularLocation>
        <location evidence="1">Membrane</location>
        <topology evidence="1">Multi-pass membrane protein</topology>
    </subcellularLocation>
</comment>
<accession>A0ABQ7PY01</accession>
<evidence type="ECO:0000256" key="2">
    <source>
        <dbReference type="ARBA" id="ARBA00022692"/>
    </source>
</evidence>
<comment type="caution">
    <text evidence="8">The sequence shown here is derived from an EMBL/GenBank/DDBJ whole genome shotgun (WGS) entry which is preliminary data.</text>
</comment>